<evidence type="ECO:0000313" key="2">
    <source>
        <dbReference type="Proteomes" id="UP000799754"/>
    </source>
</evidence>
<organism evidence="1 2">
    <name type="scientific">Macroventuria anomochaeta</name>
    <dbReference type="NCBI Taxonomy" id="301207"/>
    <lineage>
        <taxon>Eukaryota</taxon>
        <taxon>Fungi</taxon>
        <taxon>Dikarya</taxon>
        <taxon>Ascomycota</taxon>
        <taxon>Pezizomycotina</taxon>
        <taxon>Dothideomycetes</taxon>
        <taxon>Pleosporomycetidae</taxon>
        <taxon>Pleosporales</taxon>
        <taxon>Pleosporineae</taxon>
        <taxon>Didymellaceae</taxon>
        <taxon>Macroventuria</taxon>
    </lineage>
</organism>
<dbReference type="Proteomes" id="UP000799754">
    <property type="component" value="Unassembled WGS sequence"/>
</dbReference>
<sequence length="208" mass="23498">MEHQNETAQVNPQDESSTTTPQPFRTLTFLLLTRHSTRSFLPHPFPTMRSPITRPKHPQQLQSAVSARQKSYRHYRSALGKQLYGPDGYDVARDQEEGMEKARMRNYTFFDAPVGMIICMDKSLAEGDVMCVGMYVQTLYLFLAERGVASCVQVSVARYPEVIKEVSGIGEDMLILSGVAVGFEVAAAKLNELRIGRDAWRECDKFIE</sequence>
<accession>A0ACB6SH97</accession>
<reference evidence="1" key="1">
    <citation type="journal article" date="2020" name="Stud. Mycol.">
        <title>101 Dothideomycetes genomes: a test case for predicting lifestyles and emergence of pathogens.</title>
        <authorList>
            <person name="Haridas S."/>
            <person name="Albert R."/>
            <person name="Binder M."/>
            <person name="Bloem J."/>
            <person name="Labutti K."/>
            <person name="Salamov A."/>
            <person name="Andreopoulos B."/>
            <person name="Baker S."/>
            <person name="Barry K."/>
            <person name="Bills G."/>
            <person name="Bluhm B."/>
            <person name="Cannon C."/>
            <person name="Castanera R."/>
            <person name="Culley D."/>
            <person name="Daum C."/>
            <person name="Ezra D."/>
            <person name="Gonzalez J."/>
            <person name="Henrissat B."/>
            <person name="Kuo A."/>
            <person name="Liang C."/>
            <person name="Lipzen A."/>
            <person name="Lutzoni F."/>
            <person name="Magnuson J."/>
            <person name="Mondo S."/>
            <person name="Nolan M."/>
            <person name="Ohm R."/>
            <person name="Pangilinan J."/>
            <person name="Park H.-J."/>
            <person name="Ramirez L."/>
            <person name="Alfaro M."/>
            <person name="Sun H."/>
            <person name="Tritt A."/>
            <person name="Yoshinaga Y."/>
            <person name="Zwiers L.-H."/>
            <person name="Turgeon B."/>
            <person name="Goodwin S."/>
            <person name="Spatafora J."/>
            <person name="Crous P."/>
            <person name="Grigoriev I."/>
        </authorList>
    </citation>
    <scope>NUCLEOTIDE SEQUENCE</scope>
    <source>
        <strain evidence="1">CBS 525.71</strain>
    </source>
</reference>
<dbReference type="EMBL" id="MU006702">
    <property type="protein sequence ID" value="KAF2632723.1"/>
    <property type="molecule type" value="Genomic_DNA"/>
</dbReference>
<keyword evidence="2" id="KW-1185">Reference proteome</keyword>
<name>A0ACB6SH97_9PLEO</name>
<comment type="caution">
    <text evidence="1">The sequence shown here is derived from an EMBL/GenBank/DDBJ whole genome shotgun (WGS) entry which is preliminary data.</text>
</comment>
<proteinExistence type="predicted"/>
<gene>
    <name evidence="1" type="ORF">BU25DRAFT_436457</name>
</gene>
<protein>
    <submittedName>
        <fullName evidence="1">Uncharacterized protein</fullName>
    </submittedName>
</protein>
<evidence type="ECO:0000313" key="1">
    <source>
        <dbReference type="EMBL" id="KAF2632723.1"/>
    </source>
</evidence>